<dbReference type="eggNOG" id="ENOG502QQG6">
    <property type="taxonomic scope" value="Eukaryota"/>
</dbReference>
<dbReference type="SMART" id="SM00054">
    <property type="entry name" value="EFh"/>
    <property type="match status" value="2"/>
</dbReference>
<dbReference type="GO" id="GO:0005509">
    <property type="term" value="F:calcium ion binding"/>
    <property type="evidence" value="ECO:0007669"/>
    <property type="project" value="InterPro"/>
</dbReference>
<evidence type="ECO:0000256" key="4">
    <source>
        <dbReference type="ARBA" id="ARBA00022692"/>
    </source>
</evidence>
<dbReference type="InterPro" id="IPR004713">
    <property type="entry name" value="CaH_exchang"/>
</dbReference>
<dbReference type="AlphaFoldDB" id="W9RFP6"/>
<dbReference type="CDD" id="cd00051">
    <property type="entry name" value="EFh"/>
    <property type="match status" value="1"/>
</dbReference>
<keyword evidence="5" id="KW-0106">Calcium</keyword>
<evidence type="ECO:0000256" key="1">
    <source>
        <dbReference type="ARBA" id="ARBA00004127"/>
    </source>
</evidence>
<dbReference type="GO" id="GO:0006874">
    <property type="term" value="P:intracellular calcium ion homeostasis"/>
    <property type="evidence" value="ECO:0007669"/>
    <property type="project" value="TreeGrafter"/>
</dbReference>
<dbReference type="GO" id="GO:0015369">
    <property type="term" value="F:calcium:proton antiporter activity"/>
    <property type="evidence" value="ECO:0007669"/>
    <property type="project" value="TreeGrafter"/>
</dbReference>
<feature type="transmembrane region" description="Helical" evidence="9">
    <location>
        <begin position="459"/>
        <end position="477"/>
    </location>
</feature>
<keyword evidence="4 9" id="KW-0812">Transmembrane</keyword>
<feature type="transmembrane region" description="Helical" evidence="9">
    <location>
        <begin position="418"/>
        <end position="438"/>
    </location>
</feature>
<dbReference type="Pfam" id="PF01699">
    <property type="entry name" value="Na_Ca_ex"/>
    <property type="match status" value="1"/>
</dbReference>
<name>W9RFP6_9ROSA</name>
<dbReference type="Proteomes" id="UP000030645">
    <property type="component" value="Unassembled WGS sequence"/>
</dbReference>
<dbReference type="GO" id="GO:0016020">
    <property type="term" value="C:membrane"/>
    <property type="evidence" value="ECO:0007669"/>
    <property type="project" value="InterPro"/>
</dbReference>
<dbReference type="PROSITE" id="PS00018">
    <property type="entry name" value="EF_HAND_1"/>
    <property type="match status" value="1"/>
</dbReference>
<dbReference type="GO" id="GO:0012505">
    <property type="term" value="C:endomembrane system"/>
    <property type="evidence" value="ECO:0007669"/>
    <property type="project" value="UniProtKB-SubCell"/>
</dbReference>
<evidence type="ECO:0000256" key="6">
    <source>
        <dbReference type="ARBA" id="ARBA00022989"/>
    </source>
</evidence>
<keyword evidence="8 9" id="KW-0472">Membrane</keyword>
<evidence type="ECO:0000256" key="7">
    <source>
        <dbReference type="ARBA" id="ARBA00023065"/>
    </source>
</evidence>
<evidence type="ECO:0000256" key="3">
    <source>
        <dbReference type="ARBA" id="ARBA00022449"/>
    </source>
</evidence>
<evidence type="ECO:0000313" key="12">
    <source>
        <dbReference type="Proteomes" id="UP000030645"/>
    </source>
</evidence>
<feature type="domain" description="EF-hand" evidence="10">
    <location>
        <begin position="256"/>
        <end position="291"/>
    </location>
</feature>
<dbReference type="PANTHER" id="PTHR31503">
    <property type="entry name" value="VACUOLAR CALCIUM ION TRANSPORTER"/>
    <property type="match status" value="1"/>
</dbReference>
<keyword evidence="12" id="KW-1185">Reference proteome</keyword>
<feature type="transmembrane region" description="Helical" evidence="9">
    <location>
        <begin position="75"/>
        <end position="100"/>
    </location>
</feature>
<comment type="subcellular location">
    <subcellularLocation>
        <location evidence="1">Endomembrane system</location>
        <topology evidence="1">Multi-pass membrane protein</topology>
    </subcellularLocation>
</comment>
<feature type="transmembrane region" description="Helical" evidence="9">
    <location>
        <begin position="112"/>
        <end position="135"/>
    </location>
</feature>
<dbReference type="InterPro" id="IPR002048">
    <property type="entry name" value="EF_hand_dom"/>
</dbReference>
<dbReference type="Gene3D" id="1.10.238.10">
    <property type="entry name" value="EF-hand"/>
    <property type="match status" value="1"/>
</dbReference>
<feature type="transmembrane region" description="Helical" evidence="9">
    <location>
        <begin position="200"/>
        <end position="221"/>
    </location>
</feature>
<protein>
    <recommendedName>
        <fullName evidence="10">EF-hand domain-containing protein</fullName>
    </recommendedName>
</protein>
<feature type="transmembrane region" description="Helical" evidence="9">
    <location>
        <begin position="483"/>
        <end position="500"/>
    </location>
</feature>
<evidence type="ECO:0000256" key="8">
    <source>
        <dbReference type="ARBA" id="ARBA00023136"/>
    </source>
</evidence>
<proteinExistence type="predicted"/>
<evidence type="ECO:0000259" key="10">
    <source>
        <dbReference type="PROSITE" id="PS50222"/>
    </source>
</evidence>
<dbReference type="PROSITE" id="PS50222">
    <property type="entry name" value="EF_HAND_2"/>
    <property type="match status" value="2"/>
</dbReference>
<dbReference type="InterPro" id="IPR004837">
    <property type="entry name" value="NaCa_Exmemb"/>
</dbReference>
<sequence>MSDTVKDETGGSTKLGLVNLKATTVTCVPIYGFLPCATTFWGLLFMIVVYEVLLSYGGQYISAGSDLFFETFGTGLFGASIFQLLGTIPQVGIILVTGIIASPDSVDEQAEISMGLLAGKTIMSLTLIWGLVVVLGSHDLSLPATSTSSDLEQDEKPFTLSGYGVTFDVETSKTARIMLISLIPFLILQLAKIINSPSGIHVVVLVSLIVTIGLVLAYFIYQIFQPWIQNRRLEFVLRKYIRRNLLQNLLTAGRRPNIPVIREIFHRIDQNGNSYISNSELRSLIVGIQIEESGLRQDDLVARVMEQFDTSQDHQINEQEFVTGLSNWLIVARDSISHPHHGIFRRNSAKTTTEEQQSLIAKNVATQSAANDGRKDWLNYVKAGLLIILGTAITLTLGQPLVGTLVQFSFAANVPSFLISYVVIPLALNFGQAVRAISSAREKTEKAISLMLSEIYNRIFMNNLMGLVGFLALVYIRNVSWDVSAEVLVVLIICTLMGLYTSFSTKFPVWTSIVAFLLYPISLLSLYLLTSVLGWS</sequence>
<evidence type="ECO:0000313" key="11">
    <source>
        <dbReference type="EMBL" id="EXB88531.1"/>
    </source>
</evidence>
<keyword evidence="6 9" id="KW-1133">Transmembrane helix</keyword>
<dbReference type="InterPro" id="IPR011992">
    <property type="entry name" value="EF-hand-dom_pair"/>
</dbReference>
<dbReference type="Pfam" id="PF13499">
    <property type="entry name" value="EF-hand_7"/>
    <property type="match status" value="1"/>
</dbReference>
<gene>
    <name evidence="11" type="ORF">L484_008850</name>
</gene>
<dbReference type="EMBL" id="KE344975">
    <property type="protein sequence ID" value="EXB88531.1"/>
    <property type="molecule type" value="Genomic_DNA"/>
</dbReference>
<dbReference type="PANTHER" id="PTHR31503:SF80">
    <property type="entry name" value="EF-HAND DOMAIN-CONTAINING PROTEIN"/>
    <property type="match status" value="1"/>
</dbReference>
<feature type="transmembrane region" description="Helical" evidence="9">
    <location>
        <begin position="30"/>
        <end position="54"/>
    </location>
</feature>
<feature type="transmembrane region" description="Helical" evidence="9">
    <location>
        <begin position="507"/>
        <end position="529"/>
    </location>
</feature>
<reference evidence="12" key="1">
    <citation type="submission" date="2013-01" db="EMBL/GenBank/DDBJ databases">
        <title>Draft Genome Sequence of a Mulberry Tree, Morus notabilis C.K. Schneid.</title>
        <authorList>
            <person name="He N."/>
            <person name="Zhao S."/>
        </authorList>
    </citation>
    <scope>NUCLEOTIDE SEQUENCE</scope>
</reference>
<evidence type="ECO:0000256" key="9">
    <source>
        <dbReference type="SAM" id="Phobius"/>
    </source>
</evidence>
<organism evidence="11 12">
    <name type="scientific">Morus notabilis</name>
    <dbReference type="NCBI Taxonomy" id="981085"/>
    <lineage>
        <taxon>Eukaryota</taxon>
        <taxon>Viridiplantae</taxon>
        <taxon>Streptophyta</taxon>
        <taxon>Embryophyta</taxon>
        <taxon>Tracheophyta</taxon>
        <taxon>Spermatophyta</taxon>
        <taxon>Magnoliopsida</taxon>
        <taxon>eudicotyledons</taxon>
        <taxon>Gunneridae</taxon>
        <taxon>Pentapetalae</taxon>
        <taxon>rosids</taxon>
        <taxon>fabids</taxon>
        <taxon>Rosales</taxon>
        <taxon>Moraceae</taxon>
        <taxon>Moreae</taxon>
        <taxon>Morus</taxon>
    </lineage>
</organism>
<accession>W9RFP6</accession>
<evidence type="ECO:0000256" key="2">
    <source>
        <dbReference type="ARBA" id="ARBA00022448"/>
    </source>
</evidence>
<keyword evidence="7" id="KW-0406">Ion transport</keyword>
<feature type="domain" description="EF-hand" evidence="10">
    <location>
        <begin position="296"/>
        <end position="331"/>
    </location>
</feature>
<evidence type="ECO:0000256" key="5">
    <source>
        <dbReference type="ARBA" id="ARBA00022837"/>
    </source>
</evidence>
<dbReference type="InterPro" id="IPR018247">
    <property type="entry name" value="EF_Hand_1_Ca_BS"/>
</dbReference>
<feature type="transmembrane region" description="Helical" evidence="9">
    <location>
        <begin position="377"/>
        <end position="398"/>
    </location>
</feature>
<keyword evidence="3" id="KW-0050">Antiport</keyword>
<keyword evidence="2" id="KW-0813">Transport</keyword>
<dbReference type="SUPFAM" id="SSF47473">
    <property type="entry name" value="EF-hand"/>
    <property type="match status" value="1"/>
</dbReference>